<accession>A0A6J7WET4</accession>
<gene>
    <name evidence="4" type="ORF">UFOVP163_2</name>
</gene>
<dbReference type="Gene3D" id="2.60.120.260">
    <property type="entry name" value="Galactose-binding domain-like"/>
    <property type="match status" value="1"/>
</dbReference>
<proteinExistence type="predicted"/>
<evidence type="ECO:0000256" key="2">
    <source>
        <dbReference type="ARBA" id="ARBA00022801"/>
    </source>
</evidence>
<reference evidence="4" key="1">
    <citation type="submission" date="2020-05" db="EMBL/GenBank/DDBJ databases">
        <authorList>
            <person name="Chiriac C."/>
            <person name="Salcher M."/>
            <person name="Ghai R."/>
            <person name="Kavagutti S V."/>
        </authorList>
    </citation>
    <scope>NUCLEOTIDE SEQUENCE</scope>
</reference>
<organism evidence="4">
    <name type="scientific">uncultured Caudovirales phage</name>
    <dbReference type="NCBI Taxonomy" id="2100421"/>
    <lineage>
        <taxon>Viruses</taxon>
        <taxon>Duplodnaviria</taxon>
        <taxon>Heunggongvirae</taxon>
        <taxon>Uroviricota</taxon>
        <taxon>Caudoviricetes</taxon>
        <taxon>Peduoviridae</taxon>
        <taxon>Maltschvirus</taxon>
        <taxon>Maltschvirus maltsch</taxon>
    </lineage>
</organism>
<feature type="domain" description="P/Homo B" evidence="3">
    <location>
        <begin position="279"/>
        <end position="445"/>
    </location>
</feature>
<dbReference type="GO" id="GO:0006508">
    <property type="term" value="P:proteolysis"/>
    <property type="evidence" value="ECO:0007669"/>
    <property type="project" value="UniProtKB-KW"/>
</dbReference>
<dbReference type="InterPro" id="IPR008979">
    <property type="entry name" value="Galactose-bd-like_sf"/>
</dbReference>
<evidence type="ECO:0000256" key="1">
    <source>
        <dbReference type="ARBA" id="ARBA00022670"/>
    </source>
</evidence>
<dbReference type="EMBL" id="LR798208">
    <property type="protein sequence ID" value="CAB5187111.1"/>
    <property type="molecule type" value="Genomic_DNA"/>
</dbReference>
<sequence>MITVESAPAYLNPVKNPIRYVLTSDNQTKCGFKFVGSLYIQKQPWIASAFEKVIEVRKYPLQSTDNKGVFDFSNILEDFVKIQYDLLTGTPLINRSLSYLRYYVVFEEEYEDLCDGVPNKYNPNTTSQLVVFNGRVDFNSYKKFSTYSFANYQNQFLSNSPIWRRLSDGINYPLPVEDYTHTIRPNDNFPVTFTRLGMDLATKLYYLVFKMDCIDGLKKTKMIPITSYLQTYSAYDYIYFATDFGTRQKDTLAEGNINAQIVDDVTDTYTATIKEWDGSNIFTTTEVSVAPPGGVPIPDNTGFAVIELDVTEDVLPTEIIVKLNVSHLYLADLVVNLVSPSGKIINLYNRSLGSSDNFVNTIFTTNQTSPSITSGTQPYTGVWRMALANGVGRSPYISNVTTMKAVLNDYNSFGKWKVVVMDMASSDVGVFNSASIKFNYKYTFQVKDSYRFKVQRNAKNNVRFYWLNKLGGWDSFSFTKNRSKKMSIKRSTFEKYVDYSNYNLFDAGSTQYDTQTVVSGSVYSDFIDETTSEWLSELMSSPFVYRQENSDYVCTSFSELDGLPKPTDDLTTCLERIIIDETSYSYVTKDTVKLVNYNINYTLANQNDVIRF</sequence>
<dbReference type="Pfam" id="PF01483">
    <property type="entry name" value="P_proprotein"/>
    <property type="match status" value="1"/>
</dbReference>
<dbReference type="PROSITE" id="PS51829">
    <property type="entry name" value="P_HOMO_B"/>
    <property type="match status" value="1"/>
</dbReference>
<keyword evidence="1" id="KW-0645">Protease</keyword>
<dbReference type="SUPFAM" id="SSF49785">
    <property type="entry name" value="Galactose-binding domain-like"/>
    <property type="match status" value="1"/>
</dbReference>
<evidence type="ECO:0000313" key="4">
    <source>
        <dbReference type="EMBL" id="CAB5187111.1"/>
    </source>
</evidence>
<protein>
    <submittedName>
        <fullName evidence="4">Proprotein convertase, P</fullName>
    </submittedName>
</protein>
<evidence type="ECO:0000259" key="3">
    <source>
        <dbReference type="PROSITE" id="PS51829"/>
    </source>
</evidence>
<dbReference type="GO" id="GO:0004252">
    <property type="term" value="F:serine-type endopeptidase activity"/>
    <property type="evidence" value="ECO:0007669"/>
    <property type="project" value="InterPro"/>
</dbReference>
<dbReference type="InterPro" id="IPR002884">
    <property type="entry name" value="P_dom"/>
</dbReference>
<name>A0A6J7WET4_9CAUD</name>
<keyword evidence="2" id="KW-0378">Hydrolase</keyword>